<evidence type="ECO:0000313" key="3">
    <source>
        <dbReference type="Proteomes" id="UP001345963"/>
    </source>
</evidence>
<proteinExistence type="predicted"/>
<dbReference type="Proteomes" id="UP001345963">
    <property type="component" value="Unassembled WGS sequence"/>
</dbReference>
<name>A0ABU7CM95_9TELE</name>
<evidence type="ECO:0000256" key="1">
    <source>
        <dbReference type="SAM" id="Phobius"/>
    </source>
</evidence>
<evidence type="ECO:0000313" key="2">
    <source>
        <dbReference type="EMBL" id="MED6262964.1"/>
    </source>
</evidence>
<protein>
    <submittedName>
        <fullName evidence="2">Uncharacterized protein</fullName>
    </submittedName>
</protein>
<feature type="transmembrane region" description="Helical" evidence="1">
    <location>
        <begin position="36"/>
        <end position="59"/>
    </location>
</feature>
<comment type="caution">
    <text evidence="2">The sequence shown here is derived from an EMBL/GenBank/DDBJ whole genome shotgun (WGS) entry which is preliminary data.</text>
</comment>
<reference evidence="2 3" key="1">
    <citation type="submission" date="2021-07" db="EMBL/GenBank/DDBJ databases">
        <authorList>
            <person name="Palmer J.M."/>
        </authorList>
    </citation>
    <scope>NUCLEOTIDE SEQUENCE [LARGE SCALE GENOMIC DNA]</scope>
    <source>
        <strain evidence="2 3">AT_MEX2019</strain>
        <tissue evidence="2">Muscle</tissue>
    </source>
</reference>
<feature type="transmembrane region" description="Helical" evidence="1">
    <location>
        <begin position="71"/>
        <end position="96"/>
    </location>
</feature>
<gene>
    <name evidence="2" type="ORF">ATANTOWER_031163</name>
</gene>
<sequence>MEYSLKQEDFVLVYLKAIRIYCTLLKSNNYIMKKEAIFYIFTQLLPLEVAMAIVCHHLTLSPASSPVTQSFYKSVVLLFSFSLAVPYLSSTVQYVLCSSSALI</sequence>
<keyword evidence="1" id="KW-1133">Transmembrane helix</keyword>
<accession>A0ABU7CM95</accession>
<organism evidence="2 3">
    <name type="scientific">Ataeniobius toweri</name>
    <dbReference type="NCBI Taxonomy" id="208326"/>
    <lineage>
        <taxon>Eukaryota</taxon>
        <taxon>Metazoa</taxon>
        <taxon>Chordata</taxon>
        <taxon>Craniata</taxon>
        <taxon>Vertebrata</taxon>
        <taxon>Euteleostomi</taxon>
        <taxon>Actinopterygii</taxon>
        <taxon>Neopterygii</taxon>
        <taxon>Teleostei</taxon>
        <taxon>Neoteleostei</taxon>
        <taxon>Acanthomorphata</taxon>
        <taxon>Ovalentaria</taxon>
        <taxon>Atherinomorphae</taxon>
        <taxon>Cyprinodontiformes</taxon>
        <taxon>Goodeidae</taxon>
        <taxon>Ataeniobius</taxon>
    </lineage>
</organism>
<keyword evidence="1" id="KW-0472">Membrane</keyword>
<keyword evidence="1" id="KW-0812">Transmembrane</keyword>
<dbReference type="EMBL" id="JAHUTI010097137">
    <property type="protein sequence ID" value="MED6262964.1"/>
    <property type="molecule type" value="Genomic_DNA"/>
</dbReference>
<keyword evidence="3" id="KW-1185">Reference proteome</keyword>